<evidence type="ECO:0000256" key="4">
    <source>
        <dbReference type="ARBA" id="ARBA00012483"/>
    </source>
</evidence>
<dbReference type="Gene3D" id="3.30.40.10">
    <property type="entry name" value="Zinc/RING finger domain, C3HC4 (zinc finger)"/>
    <property type="match status" value="1"/>
</dbReference>
<dbReference type="InterPro" id="IPR003903">
    <property type="entry name" value="UIM_dom"/>
</dbReference>
<keyword evidence="18" id="KW-1185">Reference proteome</keyword>
<evidence type="ECO:0000256" key="8">
    <source>
        <dbReference type="ARBA" id="ARBA00022771"/>
    </source>
</evidence>
<dbReference type="PANTHER" id="PTHR46016:SF4">
    <property type="entry name" value="E3 UBIQUITIN-PROTEIN LIGASE RNF166"/>
    <property type="match status" value="1"/>
</dbReference>
<sequence>MRYVTPFDRCFSWFRSHGSGVPGDSARVLHTAKEAEKEEAARFEEAAERRHHPVFMMAMFRSFVSAAQLRQPHPQPQLQHGESLESQFSCPICLEVYHKPVSIASCAHTFCGDCLQPCLQVTSPLCPLCRMPFDPKKVDKSSSVEKQLSSYKAPCRGCSKKITLVKMRSHISSCTKVQEQMANCPKFMPVVPTSQPIPSPTSVVKHHSRVKSSANVSNIPNRSTFVCPYCGARNLDQQELVKHCMENHRNDPNKVVCPVCSAMPWGDPSYKSSNFLQHLLHRHKFSYDTFVDYSIDEEAALQAALALSLSEN</sequence>
<dbReference type="GO" id="GO:0008270">
    <property type="term" value="F:zinc ion binding"/>
    <property type="evidence" value="ECO:0007669"/>
    <property type="project" value="UniProtKB-KW"/>
</dbReference>
<dbReference type="PROSITE" id="PS50089">
    <property type="entry name" value="ZF_RING_2"/>
    <property type="match status" value="1"/>
</dbReference>
<dbReference type="EMBL" id="JAAGNN010000001">
    <property type="protein sequence ID" value="KAF4094391.1"/>
    <property type="molecule type" value="Genomic_DNA"/>
</dbReference>
<dbReference type="PROSITE" id="PS51803">
    <property type="entry name" value="ZF_C2HC_RNF"/>
    <property type="match status" value="1"/>
</dbReference>
<evidence type="ECO:0000256" key="14">
    <source>
        <dbReference type="PROSITE-ProRule" id="PRU00175"/>
    </source>
</evidence>
<protein>
    <recommendedName>
        <fullName evidence="11">E3 ubiquitin-protein ligase RNF166</fullName>
        <ecNumber evidence="4">2.3.2.27</ecNumber>
    </recommendedName>
    <alternativeName>
        <fullName evidence="13">RING finger protein 166</fullName>
    </alternativeName>
    <alternativeName>
        <fullName evidence="12">RING-type E3 ubiquitin transferase RNF166</fullName>
    </alternativeName>
</protein>
<evidence type="ECO:0000256" key="5">
    <source>
        <dbReference type="ARBA" id="ARBA00022490"/>
    </source>
</evidence>
<organism evidence="17 18">
    <name type="scientific">Ameiurus melas</name>
    <name type="common">Black bullhead</name>
    <name type="synonym">Silurus melas</name>
    <dbReference type="NCBI Taxonomy" id="219545"/>
    <lineage>
        <taxon>Eukaryota</taxon>
        <taxon>Metazoa</taxon>
        <taxon>Chordata</taxon>
        <taxon>Craniata</taxon>
        <taxon>Vertebrata</taxon>
        <taxon>Euteleostomi</taxon>
        <taxon>Actinopterygii</taxon>
        <taxon>Neopterygii</taxon>
        <taxon>Teleostei</taxon>
        <taxon>Ostariophysi</taxon>
        <taxon>Siluriformes</taxon>
        <taxon>Ictaluridae</taxon>
        <taxon>Ameiurus</taxon>
    </lineage>
</organism>
<dbReference type="PROSITE" id="PS00518">
    <property type="entry name" value="ZF_RING_1"/>
    <property type="match status" value="1"/>
</dbReference>
<dbReference type="GO" id="GO:0000209">
    <property type="term" value="P:protein polyubiquitination"/>
    <property type="evidence" value="ECO:0007669"/>
    <property type="project" value="TreeGrafter"/>
</dbReference>
<dbReference type="PROSITE" id="PS50330">
    <property type="entry name" value="UIM"/>
    <property type="match status" value="1"/>
</dbReference>
<dbReference type="Pfam" id="PF13923">
    <property type="entry name" value="zf-C3HC4_2"/>
    <property type="match status" value="1"/>
</dbReference>
<keyword evidence="9" id="KW-0833">Ubl conjugation pathway</keyword>
<evidence type="ECO:0000256" key="9">
    <source>
        <dbReference type="ARBA" id="ARBA00022786"/>
    </source>
</evidence>
<dbReference type="SUPFAM" id="SSF57850">
    <property type="entry name" value="RING/U-box"/>
    <property type="match status" value="1"/>
</dbReference>
<dbReference type="Proteomes" id="UP000593565">
    <property type="component" value="Unassembled WGS sequence"/>
</dbReference>
<evidence type="ECO:0000256" key="10">
    <source>
        <dbReference type="ARBA" id="ARBA00022833"/>
    </source>
</evidence>
<comment type="pathway">
    <text evidence="3">Protein modification; protein ubiquitination.</text>
</comment>
<evidence type="ECO:0000256" key="3">
    <source>
        <dbReference type="ARBA" id="ARBA00004906"/>
    </source>
</evidence>
<keyword evidence="5" id="KW-0963">Cytoplasm</keyword>
<evidence type="ECO:0000256" key="2">
    <source>
        <dbReference type="ARBA" id="ARBA00004496"/>
    </source>
</evidence>
<dbReference type="InterPro" id="IPR017907">
    <property type="entry name" value="Znf_RING_CS"/>
</dbReference>
<dbReference type="InterPro" id="IPR013083">
    <property type="entry name" value="Znf_RING/FYVE/PHD"/>
</dbReference>
<dbReference type="GO" id="GO:0006511">
    <property type="term" value="P:ubiquitin-dependent protein catabolic process"/>
    <property type="evidence" value="ECO:0007669"/>
    <property type="project" value="TreeGrafter"/>
</dbReference>
<evidence type="ECO:0000256" key="1">
    <source>
        <dbReference type="ARBA" id="ARBA00000900"/>
    </source>
</evidence>
<evidence type="ECO:0000313" key="17">
    <source>
        <dbReference type="EMBL" id="KAF4094391.1"/>
    </source>
</evidence>
<feature type="domain" description="RING-type" evidence="15">
    <location>
        <begin position="90"/>
        <end position="130"/>
    </location>
</feature>
<evidence type="ECO:0000256" key="11">
    <source>
        <dbReference type="ARBA" id="ARBA00039320"/>
    </source>
</evidence>
<dbReference type="AlphaFoldDB" id="A0A7J6BJP8"/>
<keyword evidence="10" id="KW-0862">Zinc</keyword>
<dbReference type="InterPro" id="IPR008598">
    <property type="entry name" value="Di19_Zn-bd"/>
</dbReference>
<dbReference type="Pfam" id="PF18574">
    <property type="entry name" value="zf_C2HC_14"/>
    <property type="match status" value="1"/>
</dbReference>
<evidence type="ECO:0000256" key="13">
    <source>
        <dbReference type="ARBA" id="ARBA00041621"/>
    </source>
</evidence>
<accession>A0A7J6BJP8</accession>
<keyword evidence="6" id="KW-0808">Transferase</keyword>
<comment type="subcellular location">
    <subcellularLocation>
        <location evidence="2">Cytoplasm</location>
    </subcellularLocation>
</comment>
<dbReference type="InterPro" id="IPR034734">
    <property type="entry name" value="ZF_C2HC_RNF"/>
</dbReference>
<dbReference type="InterPro" id="IPR001841">
    <property type="entry name" value="Znf_RING"/>
</dbReference>
<evidence type="ECO:0000259" key="15">
    <source>
        <dbReference type="PROSITE" id="PS50089"/>
    </source>
</evidence>
<dbReference type="GO" id="GO:0061630">
    <property type="term" value="F:ubiquitin protein ligase activity"/>
    <property type="evidence" value="ECO:0007669"/>
    <property type="project" value="UniProtKB-EC"/>
</dbReference>
<feature type="domain" description="C2HC RNF-type" evidence="16">
    <location>
        <begin position="155"/>
        <end position="174"/>
    </location>
</feature>
<keyword evidence="8 14" id="KW-0863">Zinc-finger</keyword>
<dbReference type="InterPro" id="IPR051438">
    <property type="entry name" value="RNF_E3_ubiq-protein_ligase"/>
</dbReference>
<dbReference type="Pfam" id="PF05605">
    <property type="entry name" value="zf-Di19"/>
    <property type="match status" value="1"/>
</dbReference>
<evidence type="ECO:0000256" key="12">
    <source>
        <dbReference type="ARBA" id="ARBA00041350"/>
    </source>
</evidence>
<comment type="caution">
    <text evidence="17">The sequence shown here is derived from an EMBL/GenBank/DDBJ whole genome shotgun (WGS) entry which is preliminary data.</text>
</comment>
<comment type="catalytic activity">
    <reaction evidence="1">
        <text>S-ubiquitinyl-[E2 ubiquitin-conjugating enzyme]-L-cysteine + [acceptor protein]-L-lysine = [E2 ubiquitin-conjugating enzyme]-L-cysteine + N(6)-ubiquitinyl-[acceptor protein]-L-lysine.</text>
        <dbReference type="EC" id="2.3.2.27"/>
    </reaction>
</comment>
<dbReference type="GO" id="GO:0005737">
    <property type="term" value="C:cytoplasm"/>
    <property type="evidence" value="ECO:0007669"/>
    <property type="project" value="UniProtKB-SubCell"/>
</dbReference>
<proteinExistence type="predicted"/>
<dbReference type="EC" id="2.3.2.27" evidence="4"/>
<dbReference type="UniPathway" id="UPA00143"/>
<dbReference type="PANTHER" id="PTHR46016">
    <property type="entry name" value="ZINC FINGER, RING/FYVE/PHD-TYPE"/>
    <property type="match status" value="1"/>
</dbReference>
<dbReference type="SMART" id="SM00184">
    <property type="entry name" value="RING"/>
    <property type="match status" value="1"/>
</dbReference>
<dbReference type="CDD" id="cd16549">
    <property type="entry name" value="RING-HC_RNF166"/>
    <property type="match status" value="1"/>
</dbReference>
<evidence type="ECO:0000259" key="16">
    <source>
        <dbReference type="PROSITE" id="PS51803"/>
    </source>
</evidence>
<evidence type="ECO:0000256" key="7">
    <source>
        <dbReference type="ARBA" id="ARBA00022723"/>
    </source>
</evidence>
<name>A0A7J6BJP8_AMEME</name>
<evidence type="ECO:0000313" key="18">
    <source>
        <dbReference type="Proteomes" id="UP000593565"/>
    </source>
</evidence>
<evidence type="ECO:0000256" key="6">
    <source>
        <dbReference type="ARBA" id="ARBA00022679"/>
    </source>
</evidence>
<keyword evidence="7" id="KW-0479">Metal-binding</keyword>
<reference evidence="17 18" key="1">
    <citation type="submission" date="2020-02" db="EMBL/GenBank/DDBJ databases">
        <title>A chromosome-scale genome assembly of the black bullhead catfish (Ameiurus melas).</title>
        <authorList>
            <person name="Wen M."/>
            <person name="Zham M."/>
            <person name="Cabau C."/>
            <person name="Klopp C."/>
            <person name="Donnadieu C."/>
            <person name="Roques C."/>
            <person name="Bouchez O."/>
            <person name="Lampietro C."/>
            <person name="Jouanno E."/>
            <person name="Herpin A."/>
            <person name="Louis A."/>
            <person name="Berthelot C."/>
            <person name="Parey E."/>
            <person name="Roest-Crollius H."/>
            <person name="Braasch I."/>
            <person name="Postlethwait J."/>
            <person name="Robinson-Rechavi M."/>
            <person name="Echchiki A."/>
            <person name="Begum T."/>
            <person name="Montfort J."/>
            <person name="Schartl M."/>
            <person name="Bobe J."/>
            <person name="Guiguen Y."/>
        </authorList>
    </citation>
    <scope>NUCLEOTIDE SEQUENCE [LARGE SCALE GENOMIC DNA]</scope>
    <source>
        <strain evidence="17">M_S1</strain>
        <tissue evidence="17">Blood</tissue>
    </source>
</reference>
<gene>
    <name evidence="17" type="ORF">AMELA_G00014590</name>
</gene>
<dbReference type="OrthoDB" id="6270329at2759"/>